<gene>
    <name evidence="1" type="ORF">V1478_007327</name>
</gene>
<evidence type="ECO:0000313" key="2">
    <source>
        <dbReference type="Proteomes" id="UP001607302"/>
    </source>
</evidence>
<accession>A0ABD2B2T5</accession>
<evidence type="ECO:0000313" key="1">
    <source>
        <dbReference type="EMBL" id="KAL2727049.1"/>
    </source>
</evidence>
<dbReference type="AlphaFoldDB" id="A0ABD2B2T5"/>
<protein>
    <submittedName>
        <fullName evidence="1">Uncharacterized protein</fullName>
    </submittedName>
</protein>
<proteinExistence type="predicted"/>
<organism evidence="1 2">
    <name type="scientific">Vespula squamosa</name>
    <name type="common">Southern yellow jacket</name>
    <name type="synonym">Wasp</name>
    <dbReference type="NCBI Taxonomy" id="30214"/>
    <lineage>
        <taxon>Eukaryota</taxon>
        <taxon>Metazoa</taxon>
        <taxon>Ecdysozoa</taxon>
        <taxon>Arthropoda</taxon>
        <taxon>Hexapoda</taxon>
        <taxon>Insecta</taxon>
        <taxon>Pterygota</taxon>
        <taxon>Neoptera</taxon>
        <taxon>Endopterygota</taxon>
        <taxon>Hymenoptera</taxon>
        <taxon>Apocrita</taxon>
        <taxon>Aculeata</taxon>
        <taxon>Vespoidea</taxon>
        <taxon>Vespidae</taxon>
        <taxon>Vespinae</taxon>
        <taxon>Vespula</taxon>
    </lineage>
</organism>
<sequence>MKFPRVGSSLKPTYRIEFEYIYMYSRVVLDDGKSNMKAHSEEGCGVIINTFKQFVKVTRDMSYFEITHPNENNSYGCGI</sequence>
<keyword evidence="2" id="KW-1185">Reference proteome</keyword>
<reference evidence="1 2" key="1">
    <citation type="journal article" date="2024" name="Ann. Entomol. Soc. Am.">
        <title>Genomic analyses of the southern and eastern yellowjacket wasps (Hymenoptera: Vespidae) reveal evolutionary signatures of social life.</title>
        <authorList>
            <person name="Catto M.A."/>
            <person name="Caine P.B."/>
            <person name="Orr S.E."/>
            <person name="Hunt B.G."/>
            <person name="Goodisman M.A.D."/>
        </authorList>
    </citation>
    <scope>NUCLEOTIDE SEQUENCE [LARGE SCALE GENOMIC DNA]</scope>
    <source>
        <strain evidence="1">233</strain>
        <tissue evidence="1">Head and thorax</tissue>
    </source>
</reference>
<comment type="caution">
    <text evidence="1">The sequence shown here is derived from an EMBL/GenBank/DDBJ whole genome shotgun (WGS) entry which is preliminary data.</text>
</comment>
<name>A0ABD2B2T5_VESSQ</name>
<dbReference type="EMBL" id="JAUDFV010000133">
    <property type="protein sequence ID" value="KAL2727049.1"/>
    <property type="molecule type" value="Genomic_DNA"/>
</dbReference>
<dbReference type="Proteomes" id="UP001607302">
    <property type="component" value="Unassembled WGS sequence"/>
</dbReference>